<dbReference type="EMBL" id="CP076133">
    <property type="protein sequence ID" value="QWG04742.1"/>
    <property type="molecule type" value="Genomic_DNA"/>
</dbReference>
<keyword evidence="4" id="KW-1185">Reference proteome</keyword>
<organism evidence="3 4">
    <name type="scientific">Flammeovirga yaeyamensis</name>
    <dbReference type="NCBI Taxonomy" id="367791"/>
    <lineage>
        <taxon>Bacteria</taxon>
        <taxon>Pseudomonadati</taxon>
        <taxon>Bacteroidota</taxon>
        <taxon>Cytophagia</taxon>
        <taxon>Cytophagales</taxon>
        <taxon>Flammeovirgaceae</taxon>
        <taxon>Flammeovirga</taxon>
    </lineage>
</organism>
<dbReference type="SMART" id="SM00089">
    <property type="entry name" value="PKD"/>
    <property type="match status" value="1"/>
</dbReference>
<evidence type="ECO:0000259" key="2">
    <source>
        <dbReference type="PROSITE" id="PS50093"/>
    </source>
</evidence>
<dbReference type="PROSITE" id="PS50093">
    <property type="entry name" value="PKD"/>
    <property type="match status" value="1"/>
</dbReference>
<gene>
    <name evidence="3" type="ORF">KMW28_27985</name>
</gene>
<dbReference type="KEGG" id="fya:KMW28_27985"/>
<feature type="domain" description="PKD" evidence="2">
    <location>
        <begin position="65"/>
        <end position="112"/>
    </location>
</feature>
<dbReference type="Gene3D" id="2.60.40.10">
    <property type="entry name" value="Immunoglobulins"/>
    <property type="match status" value="1"/>
</dbReference>
<evidence type="ECO:0000313" key="4">
    <source>
        <dbReference type="Proteomes" id="UP000678679"/>
    </source>
</evidence>
<sequence length="253" mass="27329">MKTIIKKLGLATLLGGALLSCTEELPGVGSIEDLTPPSADFTYKASQTEFRDIEFTNTSISAGIFAWDFGDGGTSEDKNPVHTFSGEGTFEVSLTAKDGNDVTSDTTITVVVVDELVPEFQCPSFECSDRSVWGSFSGSGSPTPPDESTGAKIGNDSQYLDQTIRVTGGIEYRVSFWYVSKSGGTSAGKLVMEDPDNSITFVDEDLPLSASSSDYEQKSYIIKMDAATTQLRFAMNFGDVETRYDLVEIKKID</sequence>
<dbReference type="AlphaFoldDB" id="A0AAX1NC04"/>
<dbReference type="InterPro" id="IPR022409">
    <property type="entry name" value="PKD/Chitinase_dom"/>
</dbReference>
<dbReference type="Gene3D" id="2.60.120.260">
    <property type="entry name" value="Galactose-binding domain-like"/>
    <property type="match status" value="1"/>
</dbReference>
<dbReference type="Proteomes" id="UP000678679">
    <property type="component" value="Chromosome 2"/>
</dbReference>
<dbReference type="SUPFAM" id="SSF49299">
    <property type="entry name" value="PKD domain"/>
    <property type="match status" value="1"/>
</dbReference>
<dbReference type="InterPro" id="IPR013783">
    <property type="entry name" value="Ig-like_fold"/>
</dbReference>
<dbReference type="InterPro" id="IPR035986">
    <property type="entry name" value="PKD_dom_sf"/>
</dbReference>
<proteinExistence type="predicted"/>
<dbReference type="CDD" id="cd00146">
    <property type="entry name" value="PKD"/>
    <property type="match status" value="1"/>
</dbReference>
<evidence type="ECO:0000313" key="3">
    <source>
        <dbReference type="EMBL" id="QWG04742.1"/>
    </source>
</evidence>
<protein>
    <submittedName>
        <fullName evidence="3">PKD domain-containing protein</fullName>
    </submittedName>
</protein>
<evidence type="ECO:0000256" key="1">
    <source>
        <dbReference type="SAM" id="MobiDB-lite"/>
    </source>
</evidence>
<dbReference type="InterPro" id="IPR000601">
    <property type="entry name" value="PKD_dom"/>
</dbReference>
<dbReference type="PROSITE" id="PS51257">
    <property type="entry name" value="PROKAR_LIPOPROTEIN"/>
    <property type="match status" value="1"/>
</dbReference>
<dbReference type="RefSeq" id="WP_066215691.1">
    <property type="nucleotide sequence ID" value="NZ_CP076133.1"/>
</dbReference>
<feature type="region of interest" description="Disordered" evidence="1">
    <location>
        <begin position="136"/>
        <end position="155"/>
    </location>
</feature>
<accession>A0AAX1NC04</accession>
<name>A0AAX1NC04_9BACT</name>
<reference evidence="3 4" key="1">
    <citation type="submission" date="2021-05" db="EMBL/GenBank/DDBJ databases">
        <title>Comparative genomic studies on the polysaccharide-degrading batcterial strains of the Flammeovirga genus.</title>
        <authorList>
            <person name="Zewei F."/>
            <person name="Zheng Z."/>
            <person name="Yu L."/>
            <person name="Ruyue G."/>
            <person name="Yanhong M."/>
            <person name="Yuanyuan C."/>
            <person name="Jingyan G."/>
            <person name="Wenjun H."/>
        </authorList>
    </citation>
    <scope>NUCLEOTIDE SEQUENCE [LARGE SCALE GENOMIC DNA]</scope>
    <source>
        <strain evidence="3 4">NBRC:100898</strain>
    </source>
</reference>
<dbReference type="Pfam" id="PF18911">
    <property type="entry name" value="PKD_4"/>
    <property type="match status" value="1"/>
</dbReference>